<comment type="caution">
    <text evidence="2">The sequence shown here is derived from an EMBL/GenBank/DDBJ whole genome shotgun (WGS) entry which is preliminary data.</text>
</comment>
<dbReference type="EMBL" id="JADBEB010000001">
    <property type="protein sequence ID" value="MBE1487262.1"/>
    <property type="molecule type" value="Genomic_DNA"/>
</dbReference>
<feature type="region of interest" description="Disordered" evidence="1">
    <location>
        <begin position="65"/>
        <end position="97"/>
    </location>
</feature>
<dbReference type="RefSeq" id="WP_192767138.1">
    <property type="nucleotide sequence ID" value="NZ_JADBEB010000001.1"/>
</dbReference>
<sequence length="97" mass="10587">MRMTTDAIALLCEPASVPTRVELAAMTEVAARHVPLDGHCLDCRAAVGASGWCWIREVAEQRLRAAERAPAQPARSDASPLPIDPSGRNQRDVWRRG</sequence>
<evidence type="ECO:0000313" key="2">
    <source>
        <dbReference type="EMBL" id="MBE1487262.1"/>
    </source>
</evidence>
<evidence type="ECO:0000313" key="3">
    <source>
        <dbReference type="Proteomes" id="UP000649753"/>
    </source>
</evidence>
<gene>
    <name evidence="2" type="ORF">H4W31_002900</name>
</gene>
<dbReference type="Proteomes" id="UP000649753">
    <property type="component" value="Unassembled WGS sequence"/>
</dbReference>
<name>A0A927QXY5_9ACTN</name>
<keyword evidence="3" id="KW-1185">Reference proteome</keyword>
<organism evidence="2 3">
    <name type="scientific">Plantactinospora soyae</name>
    <dbReference type="NCBI Taxonomy" id="1544732"/>
    <lineage>
        <taxon>Bacteria</taxon>
        <taxon>Bacillati</taxon>
        <taxon>Actinomycetota</taxon>
        <taxon>Actinomycetes</taxon>
        <taxon>Micromonosporales</taxon>
        <taxon>Micromonosporaceae</taxon>
        <taxon>Plantactinospora</taxon>
    </lineage>
</organism>
<proteinExistence type="predicted"/>
<protein>
    <submittedName>
        <fullName evidence="2">Uncharacterized protein</fullName>
    </submittedName>
</protein>
<dbReference type="AlphaFoldDB" id="A0A927QXY5"/>
<reference evidence="2" key="1">
    <citation type="submission" date="2020-10" db="EMBL/GenBank/DDBJ databases">
        <title>Sequencing the genomes of 1000 actinobacteria strains.</title>
        <authorList>
            <person name="Klenk H.-P."/>
        </authorList>
    </citation>
    <scope>NUCLEOTIDE SEQUENCE</scope>
    <source>
        <strain evidence="2">DSM 46832</strain>
    </source>
</reference>
<evidence type="ECO:0000256" key="1">
    <source>
        <dbReference type="SAM" id="MobiDB-lite"/>
    </source>
</evidence>
<accession>A0A927QXY5</accession>